<dbReference type="EMBL" id="JAXHPO010000037">
    <property type="protein sequence ID" value="MDY6550861.1"/>
    <property type="molecule type" value="Genomic_DNA"/>
</dbReference>
<evidence type="ECO:0000256" key="2">
    <source>
        <dbReference type="ARBA" id="ARBA00004418"/>
    </source>
</evidence>
<evidence type="ECO:0000256" key="3">
    <source>
        <dbReference type="ARBA" id="ARBA00009017"/>
    </source>
</evidence>
<dbReference type="RefSeq" id="WP_248103455.1">
    <property type="nucleotide sequence ID" value="NZ_JAXHPH010000006.1"/>
</dbReference>
<organism evidence="11 13">
    <name type="scientific">Acinetobacter faecalis</name>
    <dbReference type="NCBI Taxonomy" id="2665161"/>
    <lineage>
        <taxon>Bacteria</taxon>
        <taxon>Pseudomonadati</taxon>
        <taxon>Pseudomonadota</taxon>
        <taxon>Gammaproteobacteria</taxon>
        <taxon>Moraxellales</taxon>
        <taxon>Moraxellaceae</taxon>
        <taxon>Acinetobacter</taxon>
    </lineage>
</organism>
<evidence type="ECO:0000256" key="8">
    <source>
        <dbReference type="PIRNR" id="PIRNR000897"/>
    </source>
</evidence>
<protein>
    <recommendedName>
        <fullName evidence="4 8">Acid phosphatase</fullName>
        <ecNumber evidence="4 8">3.1.3.2</ecNumber>
    </recommendedName>
</protein>
<evidence type="ECO:0000313" key="13">
    <source>
        <dbReference type="Proteomes" id="UP001278995"/>
    </source>
</evidence>
<evidence type="ECO:0000259" key="10">
    <source>
        <dbReference type="SMART" id="SM00014"/>
    </source>
</evidence>
<accession>A0AB35UR55</accession>
<dbReference type="Proteomes" id="UP001278995">
    <property type="component" value="Unassembled WGS sequence"/>
</dbReference>
<comment type="caution">
    <text evidence="11">The sequence shown here is derived from an EMBL/GenBank/DDBJ whole genome shotgun (WGS) entry which is preliminary data.</text>
</comment>
<dbReference type="Pfam" id="PF01569">
    <property type="entry name" value="PAP2"/>
    <property type="match status" value="1"/>
</dbReference>
<dbReference type="InterPro" id="IPR018296">
    <property type="entry name" value="Acid_Pase_classA_bac_CS"/>
</dbReference>
<dbReference type="InterPro" id="IPR036938">
    <property type="entry name" value="PAP2/HPO_sf"/>
</dbReference>
<evidence type="ECO:0000256" key="6">
    <source>
        <dbReference type="ARBA" id="ARBA00022764"/>
    </source>
</evidence>
<dbReference type="SMART" id="SM00014">
    <property type="entry name" value="acidPPc"/>
    <property type="match status" value="1"/>
</dbReference>
<evidence type="ECO:0000256" key="5">
    <source>
        <dbReference type="ARBA" id="ARBA00022729"/>
    </source>
</evidence>
<evidence type="ECO:0000256" key="7">
    <source>
        <dbReference type="ARBA" id="ARBA00022801"/>
    </source>
</evidence>
<feature type="chain" id="PRO_5044349393" description="Acid phosphatase" evidence="9">
    <location>
        <begin position="30"/>
        <end position="246"/>
    </location>
</feature>
<feature type="signal peptide" evidence="9">
    <location>
        <begin position="1"/>
        <end position="29"/>
    </location>
</feature>
<keyword evidence="5 9" id="KW-0732">Signal</keyword>
<dbReference type="CDD" id="cd03397">
    <property type="entry name" value="PAP2_acid_phosphatase"/>
    <property type="match status" value="1"/>
</dbReference>
<proteinExistence type="inferred from homology"/>
<evidence type="ECO:0000256" key="9">
    <source>
        <dbReference type="SAM" id="SignalP"/>
    </source>
</evidence>
<comment type="subcellular location">
    <subcellularLocation>
        <location evidence="2">Periplasm</location>
    </subcellularLocation>
</comment>
<reference evidence="11 13" key="1">
    <citation type="submission" date="2023-11" db="EMBL/GenBank/DDBJ databases">
        <title>The common occurrence of Acinetobacte faecalis in cattle feces and its emended description.</title>
        <authorList>
            <person name="Kyselkova M."/>
            <person name="Xanthopoulou K."/>
            <person name="Shestivska V."/>
            <person name="Spanelova P."/>
            <person name="Maixnerova M."/>
            <person name="Higgins P.G."/>
            <person name="Nemec A."/>
        </authorList>
    </citation>
    <scope>NUCLEOTIDE SEQUENCE [LARGE SCALE GENOMIC DNA]</scope>
    <source>
        <strain evidence="11 13">ANC 7483</strain>
    </source>
</reference>
<dbReference type="PRINTS" id="PR00483">
    <property type="entry name" value="BACPHPHTASE"/>
</dbReference>
<keyword evidence="14" id="KW-1185">Reference proteome</keyword>
<evidence type="ECO:0000256" key="1">
    <source>
        <dbReference type="ARBA" id="ARBA00000032"/>
    </source>
</evidence>
<reference evidence="12 14" key="3">
    <citation type="journal article" date="2024" name="Syst. Appl. Microbiol.">
        <title>Evidence for the occurrence of Acinetobacter faecalis in cattle feces and its emended description.</title>
        <authorList>
            <person name="Kyselkova M."/>
            <person name="Xanthopoulou K."/>
            <person name="Shestivska V."/>
            <person name="Spanelova P."/>
            <person name="Maixnerova M."/>
            <person name="Higgins P.G."/>
            <person name="Nemec A."/>
        </authorList>
    </citation>
    <scope>NUCLEOTIDE SEQUENCE [LARGE SCALE GENOMIC DNA]</scope>
    <source>
        <strain evidence="12 14">ANC 7225</strain>
    </source>
</reference>
<dbReference type="PROSITE" id="PS01157">
    <property type="entry name" value="ACID_PHOSPH_CL_A"/>
    <property type="match status" value="1"/>
</dbReference>
<feature type="domain" description="Phosphatidic acid phosphatase type 2/haloperoxidase" evidence="10">
    <location>
        <begin position="109"/>
        <end position="223"/>
    </location>
</feature>
<gene>
    <name evidence="12" type="ORF">SKM48_08845</name>
    <name evidence="11" type="ORF">SKM51_04520</name>
</gene>
<dbReference type="Proteomes" id="UP001284094">
    <property type="component" value="Unassembled WGS sequence"/>
</dbReference>
<evidence type="ECO:0000256" key="4">
    <source>
        <dbReference type="ARBA" id="ARBA00012646"/>
    </source>
</evidence>
<dbReference type="PIRSF" id="PIRSF000897">
    <property type="entry name" value="Acid_Ptase_ClsA"/>
    <property type="match status" value="1"/>
</dbReference>
<sequence length="246" mass="27394">MQKTFKASIIVSLIIGSIAITGLSITANAADGYLTESQVPNSLKNLPLPPQENSAGQVRDNAIFQDMQAQKGTARWAQAAIDADLTDEHLGRPFSEAFGLEINEKNTPTLFSMMQKIRSDSNVTTKSAKQHYNRTRPFISMKVSTCTPQDESTLKSNGSYPSGHTTIGWTYALLLAELRPDRQDEIIQRGYEYGQSRVVCNMHWQSDVDAGRVIAAAQFARLQADSQFQKDLKRAKQELERLIKVK</sequence>
<reference evidence="12" key="2">
    <citation type="submission" date="2023-11" db="EMBL/GenBank/DDBJ databases">
        <authorList>
            <person name="Kyselkova M."/>
            <person name="Xanthopoulou K."/>
            <person name="Shestivska V."/>
            <person name="Spanelova P."/>
            <person name="Maixnerova M."/>
            <person name="Higgins P.G."/>
            <person name="Nemec A."/>
        </authorList>
    </citation>
    <scope>NUCLEOTIDE SEQUENCE</scope>
    <source>
        <strain evidence="12">ANC 7225</strain>
    </source>
</reference>
<dbReference type="GO" id="GO:0030288">
    <property type="term" value="C:outer membrane-bounded periplasmic space"/>
    <property type="evidence" value="ECO:0007669"/>
    <property type="project" value="InterPro"/>
</dbReference>
<evidence type="ECO:0000313" key="12">
    <source>
        <dbReference type="EMBL" id="MDY6550861.1"/>
    </source>
</evidence>
<dbReference type="EC" id="3.1.3.2" evidence="4 8"/>
<dbReference type="GO" id="GO:0003993">
    <property type="term" value="F:acid phosphatase activity"/>
    <property type="evidence" value="ECO:0007669"/>
    <property type="project" value="UniProtKB-EC"/>
</dbReference>
<evidence type="ECO:0000313" key="14">
    <source>
        <dbReference type="Proteomes" id="UP001284094"/>
    </source>
</evidence>
<dbReference type="InterPro" id="IPR000326">
    <property type="entry name" value="PAP2/HPO"/>
</dbReference>
<keyword evidence="7 8" id="KW-0378">Hydrolase</keyword>
<keyword evidence="6" id="KW-0574">Periplasm</keyword>
<dbReference type="SUPFAM" id="SSF48317">
    <property type="entry name" value="Acid phosphatase/Vanadium-dependent haloperoxidase"/>
    <property type="match status" value="1"/>
</dbReference>
<name>A0AB35UR55_9GAMM</name>
<comment type="catalytic activity">
    <reaction evidence="1 8">
        <text>a phosphate monoester + H2O = an alcohol + phosphate</text>
        <dbReference type="Rhea" id="RHEA:15017"/>
        <dbReference type="ChEBI" id="CHEBI:15377"/>
        <dbReference type="ChEBI" id="CHEBI:30879"/>
        <dbReference type="ChEBI" id="CHEBI:43474"/>
        <dbReference type="ChEBI" id="CHEBI:67140"/>
        <dbReference type="EC" id="3.1.3.2"/>
    </reaction>
</comment>
<dbReference type="InterPro" id="IPR001011">
    <property type="entry name" value="Acid_Pase_classA_bac"/>
</dbReference>
<dbReference type="Gene3D" id="1.20.144.10">
    <property type="entry name" value="Phosphatidic acid phosphatase type 2/haloperoxidase"/>
    <property type="match status" value="1"/>
</dbReference>
<comment type="similarity">
    <text evidence="3 8">Belongs to the class A bacterial acid phosphatase family.</text>
</comment>
<dbReference type="EMBL" id="JAXHPL010000016">
    <property type="protein sequence ID" value="MDY6486468.1"/>
    <property type="molecule type" value="Genomic_DNA"/>
</dbReference>
<evidence type="ECO:0000313" key="11">
    <source>
        <dbReference type="EMBL" id="MDY6486468.1"/>
    </source>
</evidence>
<dbReference type="AlphaFoldDB" id="A0AB35UR55"/>